<evidence type="ECO:0000256" key="1">
    <source>
        <dbReference type="ARBA" id="ARBA00009986"/>
    </source>
</evidence>
<dbReference type="SUPFAM" id="SSF53720">
    <property type="entry name" value="ALDH-like"/>
    <property type="match status" value="1"/>
</dbReference>
<dbReference type="PANTHER" id="PTHR11699">
    <property type="entry name" value="ALDEHYDE DEHYDROGENASE-RELATED"/>
    <property type="match status" value="1"/>
</dbReference>
<dbReference type="InterPro" id="IPR029510">
    <property type="entry name" value="Ald_DH_CS_GLU"/>
</dbReference>
<dbReference type="PROSITE" id="PS00687">
    <property type="entry name" value="ALDEHYDE_DEHYDR_GLU"/>
    <property type="match status" value="1"/>
</dbReference>
<dbReference type="Proteomes" id="UP000198600">
    <property type="component" value="Chromosome I"/>
</dbReference>
<reference evidence="7" key="1">
    <citation type="submission" date="2016-10" db="EMBL/GenBank/DDBJ databases">
        <authorList>
            <person name="Varghese N."/>
            <person name="Submissions S."/>
        </authorList>
    </citation>
    <scope>NUCLEOTIDE SEQUENCE [LARGE SCALE GENOMIC DNA]</scope>
    <source>
        <strain evidence="7">LMG 2223</strain>
    </source>
</reference>
<name>A0A1H2MYK7_9PSED</name>
<dbReference type="CDD" id="cd07114">
    <property type="entry name" value="ALDH_DhaS"/>
    <property type="match status" value="1"/>
</dbReference>
<dbReference type="GO" id="GO:0016620">
    <property type="term" value="F:oxidoreductase activity, acting on the aldehyde or oxo group of donors, NAD or NADP as acceptor"/>
    <property type="evidence" value="ECO:0007669"/>
    <property type="project" value="InterPro"/>
</dbReference>
<comment type="similarity">
    <text evidence="1 4">Belongs to the aldehyde dehydrogenase family.</text>
</comment>
<keyword evidence="7" id="KW-1185">Reference proteome</keyword>
<dbReference type="Gene3D" id="3.40.309.10">
    <property type="entry name" value="Aldehyde Dehydrogenase, Chain A, domain 2"/>
    <property type="match status" value="1"/>
</dbReference>
<dbReference type="InterPro" id="IPR016161">
    <property type="entry name" value="Ald_DH/histidinol_DH"/>
</dbReference>
<evidence type="ECO:0000313" key="6">
    <source>
        <dbReference type="EMBL" id="SDU97566.1"/>
    </source>
</evidence>
<feature type="domain" description="Aldehyde dehydrogenase" evidence="5">
    <location>
        <begin position="12"/>
        <end position="477"/>
    </location>
</feature>
<sequence>MTNYKMYVGGEWIDAAAGETFETKNPYTGETWATLPRGRAADAERAVAAAKAAFNSPEWSKMKPSVRGQLLRRLGDLIAENVEHLAATEVADNGKLLAEMRGQVRYLPQYFYYFGGLADKIEGGVLPIDKADTFTFTRYEPLGVCVAITAWNSPLLLAVNKLAPGLAAGNTFVLKPSEFTSASALELAKLVEKAGFPAGVVNVVTGFGLEVGEPLVTHPDVEKIAFTGSEYGGQKIYESAAKNFKKVTLELGGKSPNIVFDDANLDNAVKGVVGGIMAATGQTCVAGSRLLVQESIHDEFVEKLLAFARTAKMGDPMLPTTQVGPVTTPAQYQKILDYIAIAKDEGAVCRLGGNPSTKPECGNGLFVEPTIFTGVNNQMRIAREEVFGPVLCVIPFKDEEDAIAIVNDTPYGLAAGVWTQDMRRSLVMSERLQAGMVWVNMYRAVSYMAPFGGFKRSGVGHENGQNAIYSYLQTKSVWISTALETPDPFVLG</sequence>
<dbReference type="InterPro" id="IPR016163">
    <property type="entry name" value="Ald_DH_C"/>
</dbReference>
<dbReference type="Pfam" id="PF00171">
    <property type="entry name" value="Aldedh"/>
    <property type="match status" value="1"/>
</dbReference>
<organism evidence="6 7">
    <name type="scientific">Pseudomonas mucidolens</name>
    <dbReference type="NCBI Taxonomy" id="46679"/>
    <lineage>
        <taxon>Bacteria</taxon>
        <taxon>Pseudomonadati</taxon>
        <taxon>Pseudomonadota</taxon>
        <taxon>Gammaproteobacteria</taxon>
        <taxon>Pseudomonadales</taxon>
        <taxon>Pseudomonadaceae</taxon>
        <taxon>Pseudomonas</taxon>
    </lineage>
</organism>
<dbReference type="AlphaFoldDB" id="A0A1H2MYK7"/>
<accession>A0A1H2MYK7</accession>
<dbReference type="InterPro" id="IPR016162">
    <property type="entry name" value="Ald_DH_N"/>
</dbReference>
<evidence type="ECO:0000313" key="7">
    <source>
        <dbReference type="Proteomes" id="UP000198600"/>
    </source>
</evidence>
<gene>
    <name evidence="6" type="ORF">SAMN05216202_2526</name>
</gene>
<dbReference type="InterPro" id="IPR015590">
    <property type="entry name" value="Aldehyde_DH_dom"/>
</dbReference>
<evidence type="ECO:0000256" key="4">
    <source>
        <dbReference type="RuleBase" id="RU003345"/>
    </source>
</evidence>
<dbReference type="FunFam" id="3.40.309.10:FF:000012">
    <property type="entry name" value="Betaine aldehyde dehydrogenase"/>
    <property type="match status" value="1"/>
</dbReference>
<dbReference type="STRING" id="46679.SAMN05216202_2526"/>
<evidence type="ECO:0000259" key="5">
    <source>
        <dbReference type="Pfam" id="PF00171"/>
    </source>
</evidence>
<proteinExistence type="inferred from homology"/>
<dbReference type="OrthoDB" id="9812625at2"/>
<dbReference type="EMBL" id="LT629802">
    <property type="protein sequence ID" value="SDU97566.1"/>
    <property type="molecule type" value="Genomic_DNA"/>
</dbReference>
<dbReference type="FunFam" id="3.40.605.10:FF:000007">
    <property type="entry name" value="NAD/NADP-dependent betaine aldehyde dehydrogenase"/>
    <property type="match status" value="1"/>
</dbReference>
<evidence type="ECO:0000256" key="2">
    <source>
        <dbReference type="ARBA" id="ARBA00023002"/>
    </source>
</evidence>
<feature type="active site" evidence="3">
    <location>
        <position position="250"/>
    </location>
</feature>
<protein>
    <submittedName>
        <fullName evidence="6">Aldehyde dehydrogenase (NAD+)</fullName>
    </submittedName>
</protein>
<evidence type="ECO:0000256" key="3">
    <source>
        <dbReference type="PROSITE-ProRule" id="PRU10007"/>
    </source>
</evidence>
<keyword evidence="2 4" id="KW-0560">Oxidoreductase</keyword>
<dbReference type="Gene3D" id="3.40.605.10">
    <property type="entry name" value="Aldehyde Dehydrogenase, Chain A, domain 1"/>
    <property type="match status" value="1"/>
</dbReference>